<accession>A0A0N8KNA4</accession>
<dbReference type="AlphaFoldDB" id="A0A0N8KNA4"/>
<sequence length="68" mass="8035">MLFFLFFMHILVTPPVILISQSFLFFNSLLRTSQISIFLHNGHLLRCSDKLEIYQNLLNQNIYSSRIS</sequence>
<keyword evidence="1" id="KW-0812">Transmembrane</keyword>
<gene>
    <name evidence="2" type="ORF">HLUCCA11_08805</name>
</gene>
<feature type="transmembrane region" description="Helical" evidence="1">
    <location>
        <begin position="6"/>
        <end position="26"/>
    </location>
</feature>
<organism evidence="2 3">
    <name type="scientific">Phormidesmis priestleyi Ana</name>
    <dbReference type="NCBI Taxonomy" id="1666911"/>
    <lineage>
        <taxon>Bacteria</taxon>
        <taxon>Bacillati</taxon>
        <taxon>Cyanobacteriota</taxon>
        <taxon>Cyanophyceae</taxon>
        <taxon>Leptolyngbyales</taxon>
        <taxon>Leptolyngbyaceae</taxon>
        <taxon>Phormidesmis</taxon>
    </lineage>
</organism>
<comment type="caution">
    <text evidence="2">The sequence shown here is derived from an EMBL/GenBank/DDBJ whole genome shotgun (WGS) entry which is preliminary data.</text>
</comment>
<keyword evidence="1" id="KW-1133">Transmembrane helix</keyword>
<keyword evidence="1" id="KW-0472">Membrane</keyword>
<reference evidence="2 3" key="1">
    <citation type="submission" date="2015-09" db="EMBL/GenBank/DDBJ databases">
        <title>Identification and resolution of microdiversity through metagenomic sequencing of parallel consortia.</title>
        <authorList>
            <person name="Nelson W.C."/>
            <person name="Romine M.F."/>
            <person name="Lindemann S.R."/>
        </authorList>
    </citation>
    <scope>NUCLEOTIDE SEQUENCE [LARGE SCALE GENOMIC DNA]</scope>
    <source>
        <strain evidence="2">Ana</strain>
    </source>
</reference>
<name>A0A0N8KNA4_9CYAN</name>
<proteinExistence type="predicted"/>
<evidence type="ECO:0000313" key="2">
    <source>
        <dbReference type="EMBL" id="KPQ35986.1"/>
    </source>
</evidence>
<dbReference type="Proteomes" id="UP000050465">
    <property type="component" value="Unassembled WGS sequence"/>
</dbReference>
<evidence type="ECO:0000256" key="1">
    <source>
        <dbReference type="SAM" id="Phobius"/>
    </source>
</evidence>
<dbReference type="EMBL" id="LJZR01000009">
    <property type="protein sequence ID" value="KPQ35986.1"/>
    <property type="molecule type" value="Genomic_DNA"/>
</dbReference>
<evidence type="ECO:0000313" key="3">
    <source>
        <dbReference type="Proteomes" id="UP000050465"/>
    </source>
</evidence>
<protein>
    <submittedName>
        <fullName evidence="2">Uncharacterized protein</fullName>
    </submittedName>
</protein>